<protein>
    <submittedName>
        <fullName evidence="3">RNA polymerase sigma-70 factor (ECF subfamily)</fullName>
    </submittedName>
</protein>
<dbReference type="InterPro" id="IPR013249">
    <property type="entry name" value="RNA_pol_sigma70_r4_t2"/>
</dbReference>
<dbReference type="Gene3D" id="1.20.140.160">
    <property type="match status" value="1"/>
</dbReference>
<evidence type="ECO:0000259" key="2">
    <source>
        <dbReference type="Pfam" id="PF08281"/>
    </source>
</evidence>
<comment type="caution">
    <text evidence="3">The sequence shown here is derived from an EMBL/GenBank/DDBJ whole genome shotgun (WGS) entry which is preliminary data.</text>
</comment>
<dbReference type="Proteomes" id="UP000266273">
    <property type="component" value="Unassembled WGS sequence"/>
</dbReference>
<dbReference type="CDD" id="cd06171">
    <property type="entry name" value="Sigma70_r4"/>
    <property type="match status" value="1"/>
</dbReference>
<dbReference type="GO" id="GO:0016987">
    <property type="term" value="F:sigma factor activity"/>
    <property type="evidence" value="ECO:0007669"/>
    <property type="project" value="InterPro"/>
</dbReference>
<name>A0A397Q5N0_9HYPH</name>
<evidence type="ECO:0000256" key="1">
    <source>
        <dbReference type="SAM" id="MobiDB-lite"/>
    </source>
</evidence>
<dbReference type="AlphaFoldDB" id="A0A397Q5N0"/>
<evidence type="ECO:0000313" key="4">
    <source>
        <dbReference type="Proteomes" id="UP000266273"/>
    </source>
</evidence>
<dbReference type="RefSeq" id="WP_170144390.1">
    <property type="nucleotide sequence ID" value="NZ_QXDF01000001.1"/>
</dbReference>
<dbReference type="GO" id="GO:0003677">
    <property type="term" value="F:DNA binding"/>
    <property type="evidence" value="ECO:0007669"/>
    <property type="project" value="InterPro"/>
</dbReference>
<dbReference type="SUPFAM" id="SSF88659">
    <property type="entry name" value="Sigma3 and sigma4 domains of RNA polymerase sigma factors"/>
    <property type="match status" value="1"/>
</dbReference>
<organism evidence="3 4">
    <name type="scientific">Dichotomicrobium thermohalophilum</name>
    <dbReference type="NCBI Taxonomy" id="933063"/>
    <lineage>
        <taxon>Bacteria</taxon>
        <taxon>Pseudomonadati</taxon>
        <taxon>Pseudomonadota</taxon>
        <taxon>Alphaproteobacteria</taxon>
        <taxon>Hyphomicrobiales</taxon>
        <taxon>Hyphomicrobiaceae</taxon>
        <taxon>Dichotomicrobium</taxon>
    </lineage>
</organism>
<feature type="region of interest" description="Disordered" evidence="1">
    <location>
        <begin position="163"/>
        <end position="192"/>
    </location>
</feature>
<dbReference type="Pfam" id="PF08281">
    <property type="entry name" value="Sigma70_r4_2"/>
    <property type="match status" value="1"/>
</dbReference>
<feature type="compositionally biased region" description="Low complexity" evidence="1">
    <location>
        <begin position="172"/>
        <end position="192"/>
    </location>
</feature>
<gene>
    <name evidence="3" type="ORF">BXY53_1900</name>
</gene>
<evidence type="ECO:0000313" key="3">
    <source>
        <dbReference type="EMBL" id="RIA56790.1"/>
    </source>
</evidence>
<feature type="domain" description="RNA polymerase sigma factor 70 region 4 type 2" evidence="2">
    <location>
        <begin position="107"/>
        <end position="153"/>
    </location>
</feature>
<reference evidence="3 4" key="1">
    <citation type="submission" date="2018-08" db="EMBL/GenBank/DDBJ databases">
        <title>Genomic Encyclopedia of Archaeal and Bacterial Type Strains, Phase II (KMG-II): from individual species to whole genera.</title>
        <authorList>
            <person name="Goeker M."/>
        </authorList>
    </citation>
    <scope>NUCLEOTIDE SEQUENCE [LARGE SCALE GENOMIC DNA]</scope>
    <source>
        <strain evidence="3 4">DSM 5002</strain>
    </source>
</reference>
<dbReference type="GO" id="GO:0006352">
    <property type="term" value="P:DNA-templated transcription initiation"/>
    <property type="evidence" value="ECO:0007669"/>
    <property type="project" value="InterPro"/>
</dbReference>
<keyword evidence="4" id="KW-1185">Reference proteome</keyword>
<proteinExistence type="predicted"/>
<accession>A0A397Q5N0</accession>
<dbReference type="InterPro" id="IPR013324">
    <property type="entry name" value="RNA_pol_sigma_r3/r4-like"/>
</dbReference>
<dbReference type="EMBL" id="QXDF01000001">
    <property type="protein sequence ID" value="RIA56790.1"/>
    <property type="molecule type" value="Genomic_DNA"/>
</dbReference>
<sequence>MSGAGDAVTAASSERWLYPRLRAFAIALTGSMRAGAGLAQAAIANLKGGEDTERAPAELMLEAYREAHALWMKRTANAAPETAGRADPRCFALPANTPDAAARHKGLAQVIADLPPQQRATLLLVYGEGLSYDEAAEVFDTTVQVVMTRVARGHVAVGHWLDRRDGRAPAQGEAQTADAETGAAQEAAGQVA</sequence>